<dbReference type="Pfam" id="PF25597">
    <property type="entry name" value="SH3_retrovirus"/>
    <property type="match status" value="1"/>
</dbReference>
<feature type="compositionally biased region" description="Polar residues" evidence="1">
    <location>
        <begin position="66"/>
        <end position="77"/>
    </location>
</feature>
<comment type="caution">
    <text evidence="3">The sequence shown here is derived from an EMBL/GenBank/DDBJ whole genome shotgun (WGS) entry which is preliminary data.</text>
</comment>
<evidence type="ECO:0000313" key="3">
    <source>
        <dbReference type="EMBL" id="KAL1196052.1"/>
    </source>
</evidence>
<protein>
    <recommendedName>
        <fullName evidence="2">Retroviral polymerase SH3-like domain-containing protein</fullName>
    </recommendedName>
</protein>
<keyword evidence="4" id="KW-1185">Reference proteome</keyword>
<proteinExistence type="predicted"/>
<sequence length="174" mass="18937">MFVGYPFGKKGWTIYDLDTVEFLVSRDVVFQEDQFPFKSCCVLVQDDTIHSSPSDSSADDDWLIQPGSSDWGSSDTLTPPAPVVTDIVSSTLAPSVVPTTDIVPPMDIVQPTDIVSSLPTPEVESATVTKNEATSDSSSEEDTTPVVTTSSDLDQEQDQELRRSGRQCFPSVRL</sequence>
<organism evidence="3 4">
    <name type="scientific">Cardamine amara subsp. amara</name>
    <dbReference type="NCBI Taxonomy" id="228776"/>
    <lineage>
        <taxon>Eukaryota</taxon>
        <taxon>Viridiplantae</taxon>
        <taxon>Streptophyta</taxon>
        <taxon>Embryophyta</taxon>
        <taxon>Tracheophyta</taxon>
        <taxon>Spermatophyta</taxon>
        <taxon>Magnoliopsida</taxon>
        <taxon>eudicotyledons</taxon>
        <taxon>Gunneridae</taxon>
        <taxon>Pentapetalae</taxon>
        <taxon>rosids</taxon>
        <taxon>malvids</taxon>
        <taxon>Brassicales</taxon>
        <taxon>Brassicaceae</taxon>
        <taxon>Cardamineae</taxon>
        <taxon>Cardamine</taxon>
    </lineage>
</organism>
<reference evidence="3 4" key="1">
    <citation type="submission" date="2024-04" db="EMBL/GenBank/DDBJ databases">
        <title>Genome assembly C_amara_ONT_v2.</title>
        <authorList>
            <person name="Yant L."/>
            <person name="Moore C."/>
            <person name="Slenker M."/>
        </authorList>
    </citation>
    <scope>NUCLEOTIDE SEQUENCE [LARGE SCALE GENOMIC DNA]</scope>
    <source>
        <tissue evidence="3">Leaf</tissue>
    </source>
</reference>
<gene>
    <name evidence="3" type="ORF">V5N11_030114</name>
</gene>
<feature type="domain" description="Retroviral polymerase SH3-like" evidence="2">
    <location>
        <begin position="1"/>
        <end position="39"/>
    </location>
</feature>
<feature type="region of interest" description="Disordered" evidence="1">
    <location>
        <begin position="118"/>
        <end position="174"/>
    </location>
</feature>
<evidence type="ECO:0000259" key="2">
    <source>
        <dbReference type="Pfam" id="PF25597"/>
    </source>
</evidence>
<feature type="region of interest" description="Disordered" evidence="1">
    <location>
        <begin position="49"/>
        <end position="78"/>
    </location>
</feature>
<accession>A0ABD0ZN29</accession>
<dbReference type="EMBL" id="JBANAX010000713">
    <property type="protein sequence ID" value="KAL1196052.1"/>
    <property type="molecule type" value="Genomic_DNA"/>
</dbReference>
<name>A0ABD0ZN29_CARAN</name>
<evidence type="ECO:0000313" key="4">
    <source>
        <dbReference type="Proteomes" id="UP001558713"/>
    </source>
</evidence>
<dbReference type="Proteomes" id="UP001558713">
    <property type="component" value="Unassembled WGS sequence"/>
</dbReference>
<dbReference type="InterPro" id="IPR057670">
    <property type="entry name" value="SH3_retrovirus"/>
</dbReference>
<dbReference type="AlphaFoldDB" id="A0ABD0ZN29"/>
<evidence type="ECO:0000256" key="1">
    <source>
        <dbReference type="SAM" id="MobiDB-lite"/>
    </source>
</evidence>